<organism evidence="4 5">
    <name type="scientific">Ornithinimicrobium faecis</name>
    <dbReference type="NCBI Taxonomy" id="2934158"/>
    <lineage>
        <taxon>Bacteria</taxon>
        <taxon>Bacillati</taxon>
        <taxon>Actinomycetota</taxon>
        <taxon>Actinomycetes</taxon>
        <taxon>Micrococcales</taxon>
        <taxon>Ornithinimicrobiaceae</taxon>
        <taxon>Ornithinimicrobium</taxon>
    </lineage>
</organism>
<dbReference type="Gene3D" id="1.10.4080.10">
    <property type="entry name" value="ADP-ribosylation/Crystallin J1"/>
    <property type="match status" value="1"/>
</dbReference>
<gene>
    <name evidence="4" type="ORF">NF556_16490</name>
</gene>
<evidence type="ECO:0000313" key="4">
    <source>
        <dbReference type="EMBL" id="USQ79199.1"/>
    </source>
</evidence>
<dbReference type="RefSeq" id="WP_252592114.1">
    <property type="nucleotide sequence ID" value="NZ_CP099489.1"/>
</dbReference>
<name>A0ABY4YR76_9MICO</name>
<dbReference type="InterPro" id="IPR005502">
    <property type="entry name" value="Ribosyl_crysJ1"/>
</dbReference>
<dbReference type="Pfam" id="PF03747">
    <property type="entry name" value="ADP_ribosyl_GH"/>
    <property type="match status" value="1"/>
</dbReference>
<proteinExistence type="inferred from homology"/>
<sequence>MMRLSSAQHDRAAGVLLTQAVGDALGVPYEFATPPAGEPQMLGGGLGPFAPGEWSDDTQMAVCIAQVAATDIALDSPAWIDQVAEQFLSWWGSHPADVGIQTAHVLREVSRDANRDAEPVGARMASVARELHERTGRTAGNGALMRTGVVGLTRLEHRAATASAARAVAELTHTDPLAGDSCVLWCEAIRIAVIDGRLDLAGGLDLLPDERRDQWARWIAEAESSDPRVFDRNGFTVTALQAAWSAIVHSGRTVTGPEHVGAALTAAIQIGHDTDTVAAIAGALLGARYGASALPFRWTRLVHGWPGLRAQDLIALALRTAKQGSVHDSTWPRATTMVSGRDRSLAAPHPQDDKVLLGTMTDLDRVTELGVDAVVSLCRLGSDDFAPAGIAPTDHGVFWLIDHDDPAHNQHLDHVLTQAATAVRDLRAEGRTVLLHCVAAHHRTPAVALRYAQLLGHDGPQVADQIAASIDHDPNGHLWDTARQGPDGDVTTAAN</sequence>
<reference evidence="4" key="1">
    <citation type="submission" date="2022-06" db="EMBL/GenBank/DDBJ databases">
        <title>Ornithinimicrobium HY1793.</title>
        <authorList>
            <person name="Huang Y."/>
        </authorList>
    </citation>
    <scope>NUCLEOTIDE SEQUENCE</scope>
    <source>
        <strain evidence="4">HY1793</strain>
    </source>
</reference>
<dbReference type="InterPro" id="IPR029021">
    <property type="entry name" value="Prot-tyrosine_phosphatase-like"/>
</dbReference>
<dbReference type="PANTHER" id="PTHR16222:SF24">
    <property type="entry name" value="ADP-RIBOSYLHYDROLASE ARH3"/>
    <property type="match status" value="1"/>
</dbReference>
<dbReference type="SUPFAM" id="SSF52799">
    <property type="entry name" value="(Phosphotyrosine protein) phosphatases II"/>
    <property type="match status" value="1"/>
</dbReference>
<keyword evidence="2" id="KW-0378">Hydrolase</keyword>
<feature type="region of interest" description="Disordered" evidence="3">
    <location>
        <begin position="473"/>
        <end position="495"/>
    </location>
</feature>
<dbReference type="InterPro" id="IPR036705">
    <property type="entry name" value="Ribosyl_crysJ1_sf"/>
</dbReference>
<dbReference type="InterPro" id="IPR050792">
    <property type="entry name" value="ADP-ribosylglycohydrolase"/>
</dbReference>
<protein>
    <submittedName>
        <fullName evidence="4">ADP-ribosylglycohydrolase family protein</fullName>
    </submittedName>
</protein>
<dbReference type="SUPFAM" id="SSF101478">
    <property type="entry name" value="ADP-ribosylglycohydrolase"/>
    <property type="match status" value="1"/>
</dbReference>
<dbReference type="PANTHER" id="PTHR16222">
    <property type="entry name" value="ADP-RIBOSYLGLYCOHYDROLASE"/>
    <property type="match status" value="1"/>
</dbReference>
<dbReference type="EMBL" id="CP099489">
    <property type="protein sequence ID" value="USQ79199.1"/>
    <property type="molecule type" value="Genomic_DNA"/>
</dbReference>
<evidence type="ECO:0000256" key="2">
    <source>
        <dbReference type="ARBA" id="ARBA00022801"/>
    </source>
</evidence>
<evidence type="ECO:0000256" key="3">
    <source>
        <dbReference type="SAM" id="MobiDB-lite"/>
    </source>
</evidence>
<evidence type="ECO:0000256" key="1">
    <source>
        <dbReference type="ARBA" id="ARBA00010702"/>
    </source>
</evidence>
<keyword evidence="5" id="KW-1185">Reference proteome</keyword>
<dbReference type="Gene3D" id="3.90.190.10">
    <property type="entry name" value="Protein tyrosine phosphatase superfamily"/>
    <property type="match status" value="1"/>
</dbReference>
<accession>A0ABY4YR76</accession>
<comment type="similarity">
    <text evidence="1">Belongs to the ADP-ribosylglycohydrolase family.</text>
</comment>
<evidence type="ECO:0000313" key="5">
    <source>
        <dbReference type="Proteomes" id="UP001056455"/>
    </source>
</evidence>
<dbReference type="Proteomes" id="UP001056455">
    <property type="component" value="Chromosome"/>
</dbReference>